<name>A0ABT7C995_9MICO</name>
<reference evidence="9" key="2">
    <citation type="journal article" date="2022" name="Sci. Rep.">
        <title>In silico prediction of the enzymes involved in the degradation of the herbicide molinate by Gulosibacter molinativorax ON4T.</title>
        <authorList>
            <person name="Lopes A.R."/>
            <person name="Bunin E."/>
            <person name="Viana A.T."/>
            <person name="Froufe H."/>
            <person name="Munoz-Merida A."/>
            <person name="Pinho D."/>
            <person name="Figueiredo J."/>
            <person name="Barroso C."/>
            <person name="Vaz-Moreira I."/>
            <person name="Bellanger X."/>
            <person name="Egas C."/>
            <person name="Nunes O.C."/>
        </authorList>
    </citation>
    <scope>NUCLEOTIDE SEQUENCE</scope>
    <source>
        <strain evidence="9">ON4</strain>
    </source>
</reference>
<dbReference type="SUPFAM" id="SSF56349">
    <property type="entry name" value="DNA breaking-rejoining enzymes"/>
    <property type="match status" value="1"/>
</dbReference>
<feature type="region of interest" description="Disordered" evidence="6">
    <location>
        <begin position="1"/>
        <end position="43"/>
    </location>
</feature>
<evidence type="ECO:0000256" key="6">
    <source>
        <dbReference type="SAM" id="MobiDB-lite"/>
    </source>
</evidence>
<feature type="domain" description="Tyr recombinase" evidence="7">
    <location>
        <begin position="256"/>
        <end position="453"/>
    </location>
</feature>
<dbReference type="PANTHER" id="PTHR30349:SF64">
    <property type="entry name" value="PROPHAGE INTEGRASE INTD-RELATED"/>
    <property type="match status" value="1"/>
</dbReference>
<dbReference type="PROSITE" id="PS51900">
    <property type="entry name" value="CB"/>
    <property type="match status" value="1"/>
</dbReference>
<dbReference type="InterPro" id="IPR010998">
    <property type="entry name" value="Integrase_recombinase_N"/>
</dbReference>
<dbReference type="Gene3D" id="1.10.443.10">
    <property type="entry name" value="Intergrase catalytic core"/>
    <property type="match status" value="1"/>
</dbReference>
<dbReference type="PROSITE" id="PS51898">
    <property type="entry name" value="TYR_RECOMBINASE"/>
    <property type="match status" value="1"/>
</dbReference>
<keyword evidence="4" id="KW-0233">DNA recombination</keyword>
<dbReference type="PANTHER" id="PTHR30349">
    <property type="entry name" value="PHAGE INTEGRASE-RELATED"/>
    <property type="match status" value="1"/>
</dbReference>
<keyword evidence="10" id="KW-1185">Reference proteome</keyword>
<dbReference type="Pfam" id="PF00589">
    <property type="entry name" value="Phage_integrase"/>
    <property type="match status" value="1"/>
</dbReference>
<dbReference type="InterPro" id="IPR004107">
    <property type="entry name" value="Integrase_SAM-like_N"/>
</dbReference>
<dbReference type="CDD" id="cd01189">
    <property type="entry name" value="INT_ICEBs1_C_like"/>
    <property type="match status" value="1"/>
</dbReference>
<dbReference type="InterPro" id="IPR013762">
    <property type="entry name" value="Integrase-like_cat_sf"/>
</dbReference>
<dbReference type="InterPro" id="IPR002104">
    <property type="entry name" value="Integrase_catalytic"/>
</dbReference>
<evidence type="ECO:0000259" key="8">
    <source>
        <dbReference type="PROSITE" id="PS51900"/>
    </source>
</evidence>
<keyword evidence="2" id="KW-0229">DNA integration</keyword>
<dbReference type="InterPro" id="IPR011010">
    <property type="entry name" value="DNA_brk_join_enz"/>
</dbReference>
<accession>A0ABT7C995</accession>
<dbReference type="Gene3D" id="1.10.150.130">
    <property type="match status" value="1"/>
</dbReference>
<keyword evidence="3 5" id="KW-0238">DNA-binding</keyword>
<evidence type="ECO:0000256" key="1">
    <source>
        <dbReference type="ARBA" id="ARBA00008857"/>
    </source>
</evidence>
<evidence type="ECO:0000256" key="4">
    <source>
        <dbReference type="ARBA" id="ARBA00023172"/>
    </source>
</evidence>
<dbReference type="InterPro" id="IPR050090">
    <property type="entry name" value="Tyrosine_recombinase_XerCD"/>
</dbReference>
<evidence type="ECO:0000259" key="7">
    <source>
        <dbReference type="PROSITE" id="PS51898"/>
    </source>
</evidence>
<protein>
    <submittedName>
        <fullName evidence="9">Site-specific integrase</fullName>
    </submittedName>
</protein>
<feature type="compositionally biased region" description="Basic residues" evidence="6">
    <location>
        <begin position="18"/>
        <end position="29"/>
    </location>
</feature>
<comment type="similarity">
    <text evidence="1">Belongs to the 'phage' integrase family.</text>
</comment>
<evidence type="ECO:0000256" key="2">
    <source>
        <dbReference type="ARBA" id="ARBA00022908"/>
    </source>
</evidence>
<evidence type="ECO:0000313" key="10">
    <source>
        <dbReference type="Proteomes" id="UP001170379"/>
    </source>
</evidence>
<evidence type="ECO:0000256" key="3">
    <source>
        <dbReference type="ARBA" id="ARBA00023125"/>
    </source>
</evidence>
<evidence type="ECO:0000313" key="9">
    <source>
        <dbReference type="EMBL" id="MDJ1371786.1"/>
    </source>
</evidence>
<dbReference type="EMBL" id="PXVD01000016">
    <property type="protein sequence ID" value="MDJ1371786.1"/>
    <property type="molecule type" value="Genomic_DNA"/>
</dbReference>
<organism evidence="9 10">
    <name type="scientific">Gulosibacter molinativorax</name>
    <dbReference type="NCBI Taxonomy" id="256821"/>
    <lineage>
        <taxon>Bacteria</taxon>
        <taxon>Bacillati</taxon>
        <taxon>Actinomycetota</taxon>
        <taxon>Actinomycetes</taxon>
        <taxon>Micrococcales</taxon>
        <taxon>Microbacteriaceae</taxon>
        <taxon>Gulosibacter</taxon>
    </lineage>
</organism>
<feature type="compositionally biased region" description="Gly residues" evidence="6">
    <location>
        <begin position="1"/>
        <end position="10"/>
    </location>
</feature>
<dbReference type="InterPro" id="IPR044068">
    <property type="entry name" value="CB"/>
</dbReference>
<feature type="domain" description="Core-binding (CB)" evidence="8">
    <location>
        <begin position="138"/>
        <end position="234"/>
    </location>
</feature>
<evidence type="ECO:0000256" key="5">
    <source>
        <dbReference type="PROSITE-ProRule" id="PRU01248"/>
    </source>
</evidence>
<reference evidence="9" key="1">
    <citation type="submission" date="2018-03" db="EMBL/GenBank/DDBJ databases">
        <authorList>
            <person name="Nunes O.C."/>
            <person name="Lopes A.R."/>
            <person name="Froufe H."/>
            <person name="Munoz-Merida A."/>
            <person name="Barroso C."/>
            <person name="Egas C."/>
        </authorList>
    </citation>
    <scope>NUCLEOTIDE SEQUENCE</scope>
    <source>
        <strain evidence="9">ON4</strain>
    </source>
</reference>
<gene>
    <name evidence="9" type="ORF">C7K25_10470</name>
</gene>
<dbReference type="Pfam" id="PF14659">
    <property type="entry name" value="Phage_int_SAM_3"/>
    <property type="match status" value="1"/>
</dbReference>
<proteinExistence type="inferred from homology"/>
<sequence length="480" mass="54222">MLMAAAGGGSTSTPKRTNFPRRKSKRSRPPRTGGLRSETGPKMPKAWITDLWTKDTIVNGERVSPTATQLRKLRSLPEEFRTSRFDKGNRWRVSWDDPQTSKRKTRSFATKADAEELKASLEDDIRSGRYIDPSNGDKLFKTAAERWLESKRKLKGATIWRYRRDLDRWVLPQWGHKPISSITRDAIDDWVGQLIEGTATITDDAERIHKGGLAPKTIHGIVSIAFGAPLRFAVQEGWLAKSPLQNVELPPEDLPEDMEFLNHKEIEALAKAVQAVPNPKRARKETEGLTSFVLVQTLTYTCLRINEALALDWGRDVNLRKKRIKVNRTWTVDREGKKTLDYPKTWERREVPIPDFLIPLLKSIESPGWVFKASRGGAMDDKNWRNRVWSPATKAIGLDGFKIHGLRHTGISLAIAAGADVKLIQRMAGHKSASITLDVYGHLWPDRLDEVADALTRQRRRALISAVPPIPNGYSEQIGS</sequence>
<dbReference type="Proteomes" id="UP001170379">
    <property type="component" value="Unassembled WGS sequence"/>
</dbReference>
<comment type="caution">
    <text evidence="9">The sequence shown here is derived from an EMBL/GenBank/DDBJ whole genome shotgun (WGS) entry which is preliminary data.</text>
</comment>